<dbReference type="SUPFAM" id="SSF55729">
    <property type="entry name" value="Acyl-CoA N-acyltransferases (Nat)"/>
    <property type="match status" value="1"/>
</dbReference>
<accession>A0A650F2F1</accession>
<evidence type="ECO:0008006" key="2">
    <source>
        <dbReference type="Google" id="ProtNLM"/>
    </source>
</evidence>
<evidence type="ECO:0000313" key="1">
    <source>
        <dbReference type="EMBL" id="QGT49825.1"/>
    </source>
</evidence>
<gene>
    <name evidence="1" type="ORF">Melaina855_2120</name>
</gene>
<dbReference type="InterPro" id="IPR016181">
    <property type="entry name" value="Acyl_CoA_acyltransferase"/>
</dbReference>
<reference evidence="1" key="1">
    <citation type="journal article" date="2020" name="J. ISSAAS">
        <title>Lactobacilli and other gastrointestinal microbiota of Peromyscus leucopus, reservoir host for agents of Lyme disease and other zoonoses in North America.</title>
        <authorList>
            <person name="Milovic A."/>
            <person name="Bassam K."/>
            <person name="Shao H."/>
            <person name="Chatzistamou I."/>
            <person name="Tufts D.M."/>
            <person name="Diuk-Wasser M."/>
            <person name="Barbour A.G."/>
        </authorList>
    </citation>
    <scope>NUCLEOTIDE SEQUENCE</scope>
    <source>
        <strain evidence="1">LL20</strain>
    </source>
</reference>
<name>A0A650F2F1_9BACT</name>
<dbReference type="EMBL" id="MN577570">
    <property type="protein sequence ID" value="QGT49825.1"/>
    <property type="molecule type" value="Genomic_DNA"/>
</dbReference>
<sequence>MMYITRKPFNKLPQRLIYKLPQTVRTGSYYGKTVQATAYRMFDTTTGEYVAQMIADPIEHSSLFKRFYPIDVPYKSFYVYSLKAFERNQGHGSAFLKFAQNESFRTGCKGRVHLIASRFYDRQNPPHVFYRKLGFVSNDKFMNDYLKECAITHVPLENVFMDNLNMYLPIKDDKMIESKQKSKFMAFINFLKRFI</sequence>
<dbReference type="AlphaFoldDB" id="A0A650F2F1"/>
<proteinExistence type="predicted"/>
<protein>
    <recommendedName>
        <fullName evidence="2">N-acetyltransferase domain-containing protein</fullName>
    </recommendedName>
</protein>
<organism evidence="1">
    <name type="scientific">uncultured Candidatus Melainabacteria bacterium</name>
    <dbReference type="NCBI Taxonomy" id="2682970"/>
    <lineage>
        <taxon>Bacteria</taxon>
        <taxon>Bacillati</taxon>
        <taxon>Candidatus Melainabacteria</taxon>
        <taxon>environmental samples</taxon>
    </lineage>
</organism>